<dbReference type="VEuPathDB" id="FungiDB:BD410DRAFT_795161"/>
<sequence length="460" mass="51607">MDHTSEGKTEVPSSENLSTPIFSLAPELWCSIFSHCVSNDQPKDARSRDSIRCLFRAPLLLGRVCSRWRDVSISSPELWSSIAVGDDRGRPPDADLAKDLEATKHWISRSGSQPLSIRIRYDLHSKYGAMIQPILECLVSQSFRWQRVDLMVPPECEEMAFAPFRNQDLPQLVEFSSNSNPSSPGKVILSSAPRLQVLSCMGPVDFSGGVHGIKRINMVYDHTRNCTTSLGDLSSCFTHCPLLEDVSIFTYTGEWRTKLPHELPSVIELPHLTRLHLSFLSGIDPCRLFDRLYLPALVSLNVHMWSSNASDPEWRQVQSMLAHSRPPLQTLDFSSLPMSERTMIGCLSCVPTLTSFHVYGINLTDSILGSLTVDEADTNASKNLCPLLERIEFEDAFGGGKCHFSEHAMTRMIISRRKFAKNTAGKALKWIKASFQFDRIRSNPDIAECLNNGLRLVYCT</sequence>
<dbReference type="Proteomes" id="UP000294933">
    <property type="component" value="Unassembled WGS sequence"/>
</dbReference>
<accession>A0A4Y7PPU3</accession>
<proteinExistence type="predicted"/>
<protein>
    <recommendedName>
        <fullName evidence="3">F-box domain-containing protein</fullName>
    </recommendedName>
</protein>
<dbReference type="InterPro" id="IPR032675">
    <property type="entry name" value="LRR_dom_sf"/>
</dbReference>
<keyword evidence="2" id="KW-1185">Reference proteome</keyword>
<organism evidence="1 2">
    <name type="scientific">Rickenella mellea</name>
    <dbReference type="NCBI Taxonomy" id="50990"/>
    <lineage>
        <taxon>Eukaryota</taxon>
        <taxon>Fungi</taxon>
        <taxon>Dikarya</taxon>
        <taxon>Basidiomycota</taxon>
        <taxon>Agaricomycotina</taxon>
        <taxon>Agaricomycetes</taxon>
        <taxon>Hymenochaetales</taxon>
        <taxon>Rickenellaceae</taxon>
        <taxon>Rickenella</taxon>
    </lineage>
</organism>
<dbReference type="Gene3D" id="1.20.1280.50">
    <property type="match status" value="1"/>
</dbReference>
<evidence type="ECO:0000313" key="1">
    <source>
        <dbReference type="EMBL" id="TDL16599.1"/>
    </source>
</evidence>
<evidence type="ECO:0000313" key="2">
    <source>
        <dbReference type="Proteomes" id="UP000294933"/>
    </source>
</evidence>
<dbReference type="OrthoDB" id="2909228at2759"/>
<dbReference type="SUPFAM" id="SSF52047">
    <property type="entry name" value="RNI-like"/>
    <property type="match status" value="1"/>
</dbReference>
<dbReference type="EMBL" id="ML170239">
    <property type="protein sequence ID" value="TDL16599.1"/>
    <property type="molecule type" value="Genomic_DNA"/>
</dbReference>
<dbReference type="Gene3D" id="3.80.10.10">
    <property type="entry name" value="Ribonuclease Inhibitor"/>
    <property type="match status" value="1"/>
</dbReference>
<name>A0A4Y7PPU3_9AGAM</name>
<dbReference type="AlphaFoldDB" id="A0A4Y7PPU3"/>
<gene>
    <name evidence="1" type="ORF">BD410DRAFT_795161</name>
</gene>
<evidence type="ECO:0008006" key="3">
    <source>
        <dbReference type="Google" id="ProtNLM"/>
    </source>
</evidence>
<reference evidence="1 2" key="1">
    <citation type="submission" date="2018-06" db="EMBL/GenBank/DDBJ databases">
        <title>A transcriptomic atlas of mushroom development highlights an independent origin of complex multicellularity.</title>
        <authorList>
            <consortium name="DOE Joint Genome Institute"/>
            <person name="Krizsan K."/>
            <person name="Almasi E."/>
            <person name="Merenyi Z."/>
            <person name="Sahu N."/>
            <person name="Viragh M."/>
            <person name="Koszo T."/>
            <person name="Mondo S."/>
            <person name="Kiss B."/>
            <person name="Balint B."/>
            <person name="Kues U."/>
            <person name="Barry K."/>
            <person name="Hegedus J.C."/>
            <person name="Henrissat B."/>
            <person name="Johnson J."/>
            <person name="Lipzen A."/>
            <person name="Ohm R."/>
            <person name="Nagy I."/>
            <person name="Pangilinan J."/>
            <person name="Yan J."/>
            <person name="Xiong Y."/>
            <person name="Grigoriev I.V."/>
            <person name="Hibbett D.S."/>
            <person name="Nagy L.G."/>
        </authorList>
    </citation>
    <scope>NUCLEOTIDE SEQUENCE [LARGE SCALE GENOMIC DNA]</scope>
    <source>
        <strain evidence="1 2">SZMC22713</strain>
    </source>
</reference>